<reference evidence="1 2" key="1">
    <citation type="journal article" date="2016" name="Front. Microbiol.">
        <title>Comparative Genomic Analysis Reveals a Diverse Repertoire of Genes Involved in Prokaryote-Eukaryote Interactions within the Pseudovibrio Genus.</title>
        <authorList>
            <person name="Romano S."/>
            <person name="Fernandez-Guerra A."/>
            <person name="Reen F.J."/>
            <person name="Glockner F.O."/>
            <person name="Crowley S.P."/>
            <person name="O'Sullivan O."/>
            <person name="Cotter P.D."/>
            <person name="Adams C."/>
            <person name="Dobson A.D."/>
            <person name="O'Gara F."/>
        </authorList>
    </citation>
    <scope>NUCLEOTIDE SEQUENCE [LARGE SCALE GENOMIC DNA]</scope>
    <source>
        <strain evidence="1 2">Ad2</strain>
    </source>
</reference>
<dbReference type="RefSeq" id="WP_074882420.1">
    <property type="nucleotide sequence ID" value="NZ_FOFM01000072.1"/>
</dbReference>
<sequence length="94" mass="10705">MNAITQLPQLYEQQDLAFTFVAPALPDAQLLVTGFSADERINGALLHNRIIPHQTRHFLHNAACFKRKNSSVFPHVLLDNSLMQQRLITPSFYC</sequence>
<dbReference type="EMBL" id="LMCB01000079">
    <property type="protein sequence ID" value="KZL15219.1"/>
    <property type="molecule type" value="Genomic_DNA"/>
</dbReference>
<evidence type="ECO:0000313" key="1">
    <source>
        <dbReference type="EMBL" id="KZL15219.1"/>
    </source>
</evidence>
<comment type="caution">
    <text evidence="1">The sequence shown here is derived from an EMBL/GenBank/DDBJ whole genome shotgun (WGS) entry which is preliminary data.</text>
</comment>
<evidence type="ECO:0000313" key="2">
    <source>
        <dbReference type="Proteomes" id="UP000076577"/>
    </source>
</evidence>
<protein>
    <submittedName>
        <fullName evidence="1">Uncharacterized protein</fullName>
    </submittedName>
</protein>
<accession>A0A165VQP8</accession>
<proteinExistence type="predicted"/>
<dbReference type="Proteomes" id="UP000076577">
    <property type="component" value="Unassembled WGS sequence"/>
</dbReference>
<dbReference type="AlphaFoldDB" id="A0A165VQP8"/>
<name>A0A165VQP8_9HYPH</name>
<dbReference type="PATRIC" id="fig|989403.3.peg.4043"/>
<dbReference type="STRING" id="989403.SAMN05421798_1724"/>
<keyword evidence="2" id="KW-1185">Reference proteome</keyword>
<gene>
    <name evidence="1" type="ORF">PsAD2_03724</name>
</gene>
<organism evidence="1 2">
    <name type="scientific">Pseudovibrio axinellae</name>
    <dbReference type="NCBI Taxonomy" id="989403"/>
    <lineage>
        <taxon>Bacteria</taxon>
        <taxon>Pseudomonadati</taxon>
        <taxon>Pseudomonadota</taxon>
        <taxon>Alphaproteobacteria</taxon>
        <taxon>Hyphomicrobiales</taxon>
        <taxon>Stappiaceae</taxon>
        <taxon>Pseudovibrio</taxon>
    </lineage>
</organism>